<dbReference type="AlphaFoldDB" id="A0A0L0FZ28"/>
<keyword evidence="1" id="KW-0175">Coiled coil</keyword>
<evidence type="ECO:0000256" key="1">
    <source>
        <dbReference type="SAM" id="Coils"/>
    </source>
</evidence>
<protein>
    <submittedName>
        <fullName evidence="2">Uncharacterized protein</fullName>
    </submittedName>
</protein>
<evidence type="ECO:0000313" key="3">
    <source>
        <dbReference type="Proteomes" id="UP000054560"/>
    </source>
</evidence>
<organism evidence="2 3">
    <name type="scientific">Sphaeroforma arctica JP610</name>
    <dbReference type="NCBI Taxonomy" id="667725"/>
    <lineage>
        <taxon>Eukaryota</taxon>
        <taxon>Ichthyosporea</taxon>
        <taxon>Ichthyophonida</taxon>
        <taxon>Sphaeroforma</taxon>
    </lineage>
</organism>
<dbReference type="GeneID" id="25906311"/>
<reference evidence="2 3" key="1">
    <citation type="submission" date="2011-02" db="EMBL/GenBank/DDBJ databases">
        <title>The Genome Sequence of Sphaeroforma arctica JP610.</title>
        <authorList>
            <consortium name="The Broad Institute Genome Sequencing Platform"/>
            <person name="Russ C."/>
            <person name="Cuomo C."/>
            <person name="Young S.K."/>
            <person name="Zeng Q."/>
            <person name="Gargeya S."/>
            <person name="Alvarado L."/>
            <person name="Berlin A."/>
            <person name="Chapman S.B."/>
            <person name="Chen Z."/>
            <person name="Freedman E."/>
            <person name="Gellesch M."/>
            <person name="Goldberg J."/>
            <person name="Griggs A."/>
            <person name="Gujja S."/>
            <person name="Heilman E."/>
            <person name="Heiman D."/>
            <person name="Howarth C."/>
            <person name="Mehta T."/>
            <person name="Neiman D."/>
            <person name="Pearson M."/>
            <person name="Roberts A."/>
            <person name="Saif S."/>
            <person name="Shea T."/>
            <person name="Shenoy N."/>
            <person name="Sisk P."/>
            <person name="Stolte C."/>
            <person name="Sykes S."/>
            <person name="White J."/>
            <person name="Yandava C."/>
            <person name="Burger G."/>
            <person name="Gray M.W."/>
            <person name="Holland P.W.H."/>
            <person name="King N."/>
            <person name="Lang F.B.F."/>
            <person name="Roger A.J."/>
            <person name="Ruiz-Trillo I."/>
            <person name="Haas B."/>
            <person name="Nusbaum C."/>
            <person name="Birren B."/>
        </authorList>
    </citation>
    <scope>NUCLEOTIDE SEQUENCE [LARGE SCALE GENOMIC DNA]</scope>
    <source>
        <strain evidence="2 3">JP610</strain>
    </source>
</reference>
<sequence length="294" mass="34107">MEVVNWPKVFNSLNEAQAFASEFWPELPVYTTLESAKGHMTVMDLRISYDEIFGSSAKVIARLTMAHSDLHHANKQRKDVQADLDNYKRHNVQLGDEHEVLLAKNESLQIDHKQLTDRLTETQSRLYEQSENSTDNFSGLQLELDTTRIILPETLDKIAKLLRCYRAIPLSECPKYEDIYNRTKLENWENFSKWIMGLKMKLAHFGVLHRLHPDCEQICGVVPLADPRCRRIMIASIEKQLVTTVYQNHYSKTPSESFNYMCVTNNTGTQDRFWDAMKRPITFTTTGSIEQSMQ</sequence>
<dbReference type="EMBL" id="KQ241982">
    <property type="protein sequence ID" value="KNC81894.1"/>
    <property type="molecule type" value="Genomic_DNA"/>
</dbReference>
<feature type="coiled-coil region" evidence="1">
    <location>
        <begin position="70"/>
        <end position="125"/>
    </location>
</feature>
<dbReference type="Proteomes" id="UP000054560">
    <property type="component" value="Unassembled WGS sequence"/>
</dbReference>
<evidence type="ECO:0000313" key="2">
    <source>
        <dbReference type="EMBL" id="KNC81894.1"/>
    </source>
</evidence>
<name>A0A0L0FZ28_9EUKA</name>
<dbReference type="RefSeq" id="XP_014155796.1">
    <property type="nucleotide sequence ID" value="XM_014300321.1"/>
</dbReference>
<keyword evidence="3" id="KW-1185">Reference proteome</keyword>
<accession>A0A0L0FZ28</accession>
<gene>
    <name evidence="2" type="ORF">SARC_05807</name>
</gene>
<proteinExistence type="predicted"/>